<protein>
    <submittedName>
        <fullName evidence="1">Uncharacterized protein</fullName>
    </submittedName>
</protein>
<dbReference type="Proteomes" id="UP001075354">
    <property type="component" value="Chromosome 1"/>
</dbReference>
<evidence type="ECO:0000313" key="1">
    <source>
        <dbReference type="EMBL" id="KAJ1531414.1"/>
    </source>
</evidence>
<name>A0AAV7Y193_9NEOP</name>
<gene>
    <name evidence="1" type="ORF">ONE63_000095</name>
</gene>
<proteinExistence type="predicted"/>
<dbReference type="AlphaFoldDB" id="A0AAV7Y193"/>
<reference evidence="1" key="1">
    <citation type="submission" date="2022-12" db="EMBL/GenBank/DDBJ databases">
        <title>Chromosome-level genome assembly of the bean flower thrips Megalurothrips usitatus.</title>
        <authorList>
            <person name="Ma L."/>
            <person name="Liu Q."/>
            <person name="Li H."/>
            <person name="Cai W."/>
        </authorList>
    </citation>
    <scope>NUCLEOTIDE SEQUENCE</scope>
    <source>
        <strain evidence="1">Cailab_2022a</strain>
    </source>
</reference>
<accession>A0AAV7Y193</accession>
<evidence type="ECO:0000313" key="2">
    <source>
        <dbReference type="Proteomes" id="UP001075354"/>
    </source>
</evidence>
<comment type="caution">
    <text evidence="1">The sequence shown here is derived from an EMBL/GenBank/DDBJ whole genome shotgun (WGS) entry which is preliminary data.</text>
</comment>
<sequence>MFINPNVSQIRTASGEYYVSGSFNISRASRVVTKAIVTLDYCSQNVGKRCEHFQTWRYGSDSCSLWQSKNTIWTQFVDSVQPRYTCPFQAVVGPEPYTCEEEVKD</sequence>
<keyword evidence="2" id="KW-1185">Reference proteome</keyword>
<dbReference type="EMBL" id="JAPTSV010000001">
    <property type="protein sequence ID" value="KAJ1531414.1"/>
    <property type="molecule type" value="Genomic_DNA"/>
</dbReference>
<organism evidence="1 2">
    <name type="scientific">Megalurothrips usitatus</name>
    <name type="common">bean blossom thrips</name>
    <dbReference type="NCBI Taxonomy" id="439358"/>
    <lineage>
        <taxon>Eukaryota</taxon>
        <taxon>Metazoa</taxon>
        <taxon>Ecdysozoa</taxon>
        <taxon>Arthropoda</taxon>
        <taxon>Hexapoda</taxon>
        <taxon>Insecta</taxon>
        <taxon>Pterygota</taxon>
        <taxon>Neoptera</taxon>
        <taxon>Paraneoptera</taxon>
        <taxon>Thysanoptera</taxon>
        <taxon>Terebrantia</taxon>
        <taxon>Thripoidea</taxon>
        <taxon>Thripidae</taxon>
        <taxon>Megalurothrips</taxon>
    </lineage>
</organism>